<dbReference type="InterPro" id="IPR036116">
    <property type="entry name" value="FN3_sf"/>
</dbReference>
<dbReference type="InterPro" id="IPR031768">
    <property type="entry name" value="CBM60_xylan-bd"/>
</dbReference>
<dbReference type="NCBIfam" id="TIGR04183">
    <property type="entry name" value="Por_Secre_tail"/>
    <property type="match status" value="1"/>
</dbReference>
<evidence type="ECO:0000313" key="6">
    <source>
        <dbReference type="Proteomes" id="UP000251993"/>
    </source>
</evidence>
<dbReference type="GO" id="GO:0000272">
    <property type="term" value="P:polysaccharide catabolic process"/>
    <property type="evidence" value="ECO:0007669"/>
    <property type="project" value="InterPro"/>
</dbReference>
<dbReference type="InterPro" id="IPR026444">
    <property type="entry name" value="Secre_tail"/>
</dbReference>
<dbReference type="Pfam" id="PF00041">
    <property type="entry name" value="fn3"/>
    <property type="match status" value="2"/>
</dbReference>
<keyword evidence="6" id="KW-1185">Reference proteome</keyword>
<keyword evidence="2" id="KW-0326">Glycosidase</keyword>
<sequence>MKKVLYSTLTKLFLHNLILLGIFLSHLGLSQSVPLPTDRARITVASIPDYYGGPNLKVLRTDAGTPLRAGTAWIWEKGNQEEPASYYASMTQKGLNAVRMILFDTWEVEAYQPSAQFTPTDWNDPVYRARQLARMERSVNYASAQGMYVIINSHNKIPEYNETYANALWTYVAPYFANRTHVIYEASNEPMPGIGINGDMDMGTAGAVSSPRLQALKRTFNIIRAGAPNTHIMVLTPNGISDYGYGTGVGNLAASFAQLPGNVDWTKTSVAYHLYHNDGAAAASINAANLRNLHSRYPGWPSENNFPASVSNATLGITDSFRSPQFDNDIYVNQTCERLGLGWSMWNINGQAELDRNWPVMYADAVAKGWNWIPDPTTPDTQAPTVPTALVASNIAANSLTLSWTASTDNIAVTNYEIFRDGTSIGTTATATTTFNVAGLFCATNATFTVKAKDAAGNTSAAGNALSVTTGNCPTSFVVEAETNYTTVSDVGSNCTVGPSNYAATTTSNGLAVGLCDTGDELKIAVNVFVSGNYDIQVRVRSGWTGSPMHFINNNKYEYRLNDLLRTFTYVPGSVTSTIDVDSYYATVKLSGTPLTAGVHYIRVKALENWAKVDYVRLDLITDTQAPTIPNNLSLSAITGSSFTLSWSASTDNVGVTGYEVFRNGISLGTTATASYSITGLSCGTNSAMTVRARDAVGNWSASSDILNVSTAPLPNAGTISGTTTICAGATTSLTTNGLAGGTWSSSNTAVATVNTSGVVSGVAAGTATIIYAVSSNGCNSSSTTTVTVNALPNAGTISGTTTICAGATTSLISNGLAGGTWSSSNTAVATVNTSGVVSCVAAGTATITYVVSSNSCNSSTSTTVTVNALPNAGTISGTTTINTGATTTLVSNGAIGGSWSSNNTSVATVNTSGTVTGVAAGTSTITYTVISNGCTRSTTTNVTVNTPIISTSIVVRARSVNNAGASFRVEIMNGSAATGGTILQNSNTFSNLSKGFVNYTFTATGTVNPNQIRVRYLNDMAPYDFEADYIQVNGTTYQTEAASTYSVGFWNSANGCNNAGFLGNSLIHCDGYFHYLATPTSTPIIVRARSVNSAGASFRIEIMNGSAATGGTVAQSSNDFTNLSTNFADYTFNATGSVNPNRIRIRYLNDMTAYDFEADYIQVNGTTYQTEAASTFSVGFWNAANGCNNAGFLANSLIHCSGYFHFLANSGARLSAESLEIEPITAFGVYPNPAKYLLNVILYTTAEQQVELRIMDLNGTVLSSFSKQVKAGKNTVNIPINQFNEGTFVISAEYDNRRSTAKFSVIR</sequence>
<dbReference type="CDD" id="cd00063">
    <property type="entry name" value="FN3"/>
    <property type="match status" value="2"/>
</dbReference>
<dbReference type="InterPro" id="IPR008964">
    <property type="entry name" value="Invasin/intimin_cell_adhesion"/>
</dbReference>
<dbReference type="Gene3D" id="2.60.40.10">
    <property type="entry name" value="Immunoglobulins"/>
    <property type="match status" value="2"/>
</dbReference>
<dbReference type="PROSITE" id="PS51175">
    <property type="entry name" value="CBM6"/>
    <property type="match status" value="1"/>
</dbReference>
<dbReference type="Gene3D" id="2.60.40.1080">
    <property type="match status" value="3"/>
</dbReference>
<dbReference type="Gene3D" id="3.20.20.80">
    <property type="entry name" value="Glycosidases"/>
    <property type="match status" value="1"/>
</dbReference>
<protein>
    <recommendedName>
        <fullName evidence="7">T9SS type A sorting domain-containing protein</fullName>
    </recommendedName>
</protein>
<evidence type="ECO:0000313" key="5">
    <source>
        <dbReference type="EMBL" id="AXE21973.1"/>
    </source>
</evidence>
<evidence type="ECO:0008006" key="7">
    <source>
        <dbReference type="Google" id="ProtNLM"/>
    </source>
</evidence>
<dbReference type="SUPFAM" id="SSF49265">
    <property type="entry name" value="Fibronectin type III"/>
    <property type="match status" value="2"/>
</dbReference>
<name>A0A344TTK2_9BACT</name>
<proteinExistence type="predicted"/>
<evidence type="ECO:0000256" key="1">
    <source>
        <dbReference type="ARBA" id="ARBA00022801"/>
    </source>
</evidence>
<reference evidence="5 6" key="1">
    <citation type="submission" date="2018-07" db="EMBL/GenBank/DDBJ databases">
        <title>Genome sequencing of Runella.</title>
        <authorList>
            <person name="Baek M.-G."/>
            <person name="Yi H."/>
        </authorList>
    </citation>
    <scope>NUCLEOTIDE SEQUENCE [LARGE SCALE GENOMIC DNA]</scope>
    <source>
        <strain evidence="5 6">HYN0085</strain>
        <plasmid evidence="5 6">unnamed5</plasmid>
    </source>
</reference>
<dbReference type="GO" id="GO:0004553">
    <property type="term" value="F:hydrolase activity, hydrolyzing O-glycosyl compounds"/>
    <property type="evidence" value="ECO:0007669"/>
    <property type="project" value="InterPro"/>
</dbReference>
<feature type="domain" description="Fibronectin type-III" evidence="3">
    <location>
        <begin position="629"/>
        <end position="714"/>
    </location>
</feature>
<dbReference type="Pfam" id="PF00150">
    <property type="entry name" value="Cellulase"/>
    <property type="match status" value="1"/>
</dbReference>
<organism evidence="5 6">
    <name type="scientific">Runella rosea</name>
    <dbReference type="NCBI Taxonomy" id="2259595"/>
    <lineage>
        <taxon>Bacteria</taxon>
        <taxon>Pseudomonadati</taxon>
        <taxon>Bacteroidota</taxon>
        <taxon>Cytophagia</taxon>
        <taxon>Cytophagales</taxon>
        <taxon>Spirosomataceae</taxon>
        <taxon>Runella</taxon>
    </lineage>
</organism>
<dbReference type="Gene3D" id="2.60.120.260">
    <property type="entry name" value="Galactose-binding domain-like"/>
    <property type="match status" value="1"/>
</dbReference>
<dbReference type="InterPro" id="IPR008979">
    <property type="entry name" value="Galactose-bd-like_sf"/>
</dbReference>
<evidence type="ECO:0000256" key="2">
    <source>
        <dbReference type="ARBA" id="ARBA00023295"/>
    </source>
</evidence>
<dbReference type="SMART" id="SM00635">
    <property type="entry name" value="BID_2"/>
    <property type="match status" value="3"/>
</dbReference>
<dbReference type="InterPro" id="IPR003961">
    <property type="entry name" value="FN3_dom"/>
</dbReference>
<dbReference type="SUPFAM" id="SSF49785">
    <property type="entry name" value="Galactose-binding domain-like"/>
    <property type="match status" value="1"/>
</dbReference>
<keyword evidence="1" id="KW-0378">Hydrolase</keyword>
<dbReference type="InterPro" id="IPR001547">
    <property type="entry name" value="Glyco_hydro_5"/>
</dbReference>
<feature type="domain" description="Fibronectin type-III" evidence="3">
    <location>
        <begin position="386"/>
        <end position="473"/>
    </location>
</feature>
<gene>
    <name evidence="5" type="ORF">DR864_29350</name>
</gene>
<dbReference type="InterPro" id="IPR013783">
    <property type="entry name" value="Ig-like_fold"/>
</dbReference>
<dbReference type="Gene3D" id="2.60.60.40">
    <property type="match status" value="2"/>
</dbReference>
<dbReference type="Pfam" id="PF16841">
    <property type="entry name" value="CBM60"/>
    <property type="match status" value="1"/>
</dbReference>
<dbReference type="InterPro" id="IPR017853">
    <property type="entry name" value="GH"/>
</dbReference>
<dbReference type="KEGG" id="run:DR864_29350"/>
<dbReference type="RefSeq" id="WP_114070713.1">
    <property type="nucleotide sequence ID" value="NZ_CP030855.1"/>
</dbReference>
<geneLocation type="plasmid" evidence="5 6">
    <name>unnamed5</name>
</geneLocation>
<dbReference type="InterPro" id="IPR003343">
    <property type="entry name" value="Big_2"/>
</dbReference>
<dbReference type="PROSITE" id="PS50853">
    <property type="entry name" value="FN3"/>
    <property type="match status" value="2"/>
</dbReference>
<feature type="domain" description="CBM6" evidence="4">
    <location>
        <begin position="477"/>
        <end position="619"/>
    </location>
</feature>
<dbReference type="GO" id="GO:0030246">
    <property type="term" value="F:carbohydrate binding"/>
    <property type="evidence" value="ECO:0007669"/>
    <property type="project" value="InterPro"/>
</dbReference>
<keyword evidence="5" id="KW-0614">Plasmid</keyword>
<dbReference type="SUPFAM" id="SSF49373">
    <property type="entry name" value="Invasin/intimin cell-adhesion fragments"/>
    <property type="match status" value="3"/>
</dbReference>
<evidence type="ECO:0000259" key="4">
    <source>
        <dbReference type="PROSITE" id="PS51175"/>
    </source>
</evidence>
<dbReference type="InterPro" id="IPR005084">
    <property type="entry name" value="CBM6"/>
</dbReference>
<dbReference type="OrthoDB" id="9792152at2"/>
<evidence type="ECO:0000259" key="3">
    <source>
        <dbReference type="PROSITE" id="PS50853"/>
    </source>
</evidence>
<dbReference type="EMBL" id="CP030855">
    <property type="protein sequence ID" value="AXE21973.1"/>
    <property type="molecule type" value="Genomic_DNA"/>
</dbReference>
<dbReference type="Pfam" id="PF18962">
    <property type="entry name" value="Por_Secre_tail"/>
    <property type="match status" value="1"/>
</dbReference>
<dbReference type="Proteomes" id="UP000251993">
    <property type="component" value="Plasmid unnamed5"/>
</dbReference>
<dbReference type="SMART" id="SM00060">
    <property type="entry name" value="FN3"/>
    <property type="match status" value="2"/>
</dbReference>
<accession>A0A344TTK2</accession>
<dbReference type="SUPFAM" id="SSF51445">
    <property type="entry name" value="(Trans)glycosidases"/>
    <property type="match status" value="1"/>
</dbReference>